<name>A0A915JDA8_ROMCU</name>
<sequence length="69" mass="7714">MNIVVSLSPFIEGQLPLRARSGSLTGVPAFLSPEISIEVTIRLSTFFTWSSLTTGQEIFFWSLESEDEF</sequence>
<evidence type="ECO:0000313" key="1">
    <source>
        <dbReference type="Proteomes" id="UP000887565"/>
    </source>
</evidence>
<dbReference type="WBParaSite" id="nRc.2.0.1.t24152-RA">
    <property type="protein sequence ID" value="nRc.2.0.1.t24152-RA"/>
    <property type="gene ID" value="nRc.2.0.1.g24152"/>
</dbReference>
<evidence type="ECO:0000313" key="2">
    <source>
        <dbReference type="WBParaSite" id="nRc.2.0.1.t24152-RA"/>
    </source>
</evidence>
<dbReference type="Proteomes" id="UP000887565">
    <property type="component" value="Unplaced"/>
</dbReference>
<accession>A0A915JDA8</accession>
<reference evidence="2" key="1">
    <citation type="submission" date="2022-11" db="UniProtKB">
        <authorList>
            <consortium name="WormBaseParasite"/>
        </authorList>
    </citation>
    <scope>IDENTIFICATION</scope>
</reference>
<keyword evidence="1" id="KW-1185">Reference proteome</keyword>
<organism evidence="1 2">
    <name type="scientific">Romanomermis culicivorax</name>
    <name type="common">Nematode worm</name>
    <dbReference type="NCBI Taxonomy" id="13658"/>
    <lineage>
        <taxon>Eukaryota</taxon>
        <taxon>Metazoa</taxon>
        <taxon>Ecdysozoa</taxon>
        <taxon>Nematoda</taxon>
        <taxon>Enoplea</taxon>
        <taxon>Dorylaimia</taxon>
        <taxon>Mermithida</taxon>
        <taxon>Mermithoidea</taxon>
        <taxon>Mermithidae</taxon>
        <taxon>Romanomermis</taxon>
    </lineage>
</organism>
<proteinExistence type="predicted"/>
<dbReference type="AlphaFoldDB" id="A0A915JDA8"/>
<protein>
    <submittedName>
        <fullName evidence="2">Uncharacterized protein</fullName>
    </submittedName>
</protein>